<keyword evidence="4 7" id="KW-1133">Transmembrane helix</keyword>
<dbReference type="Pfam" id="PF06726">
    <property type="entry name" value="BC10"/>
    <property type="match status" value="1"/>
</dbReference>
<dbReference type="Proteomes" id="UP001201812">
    <property type="component" value="Unassembled WGS sequence"/>
</dbReference>
<gene>
    <name evidence="8" type="ORF">DdX_01068</name>
</gene>
<evidence type="ECO:0000256" key="3">
    <source>
        <dbReference type="ARBA" id="ARBA00022692"/>
    </source>
</evidence>
<dbReference type="PANTHER" id="PTHR13259">
    <property type="entry name" value="BLADDER CANCER 10 KD PROTEIN HOMOLOG"/>
    <property type="match status" value="1"/>
</dbReference>
<keyword evidence="9" id="KW-1185">Reference proteome</keyword>
<dbReference type="EMBL" id="JAKKPZ010000001">
    <property type="protein sequence ID" value="KAI1728864.1"/>
    <property type="molecule type" value="Genomic_DNA"/>
</dbReference>
<evidence type="ECO:0000256" key="6">
    <source>
        <dbReference type="ARBA" id="ARBA00045856"/>
    </source>
</evidence>
<keyword evidence="5 7" id="KW-0472">Membrane</keyword>
<evidence type="ECO:0000256" key="4">
    <source>
        <dbReference type="ARBA" id="ARBA00022989"/>
    </source>
</evidence>
<name>A0AAD4NJX0_9BILA</name>
<evidence type="ECO:0000256" key="2">
    <source>
        <dbReference type="ARBA" id="ARBA00007216"/>
    </source>
</evidence>
<evidence type="ECO:0000256" key="1">
    <source>
        <dbReference type="ARBA" id="ARBA00004370"/>
    </source>
</evidence>
<feature type="transmembrane region" description="Helical" evidence="7">
    <location>
        <begin position="20"/>
        <end position="39"/>
    </location>
</feature>
<dbReference type="SMART" id="SM01396">
    <property type="entry name" value="BC10"/>
    <property type="match status" value="1"/>
</dbReference>
<evidence type="ECO:0000256" key="7">
    <source>
        <dbReference type="SAM" id="Phobius"/>
    </source>
</evidence>
<dbReference type="PANTHER" id="PTHR13259:SF1">
    <property type="entry name" value="BLADDER CANCER-ASSOCIATED PROTEIN"/>
    <property type="match status" value="1"/>
</dbReference>
<comment type="function">
    <text evidence="6">Acts as a tumor suppressor; induces growth arrest at G(1)/S checkpoint and apoptosis via RB1-dependent and p53/TP53- and NF-kappa-B-independent mechanisms. Modulates expression of genes involved in the regulation of proliferation, cell cycle and apoptosis.</text>
</comment>
<evidence type="ECO:0000313" key="8">
    <source>
        <dbReference type="EMBL" id="KAI1728864.1"/>
    </source>
</evidence>
<dbReference type="AlphaFoldDB" id="A0AAD4NJX0"/>
<comment type="caution">
    <text evidence="8">The sequence shown here is derived from an EMBL/GenBank/DDBJ whole genome shotgun (WGS) entry which is preliminary data.</text>
</comment>
<comment type="subcellular location">
    <subcellularLocation>
        <location evidence="1">Membrane</location>
    </subcellularLocation>
</comment>
<reference evidence="8" key="1">
    <citation type="submission" date="2022-01" db="EMBL/GenBank/DDBJ databases">
        <title>Genome Sequence Resource for Two Populations of Ditylenchus destructor, the Migratory Endoparasitic Phytonematode.</title>
        <authorList>
            <person name="Zhang H."/>
            <person name="Lin R."/>
            <person name="Xie B."/>
        </authorList>
    </citation>
    <scope>NUCLEOTIDE SEQUENCE</scope>
    <source>
        <strain evidence="8">BazhouSP</strain>
    </source>
</reference>
<protein>
    <submittedName>
        <fullName evidence="8">Bladder cancer-related protein BC10 domain-containing protein</fullName>
    </submittedName>
</protein>
<accession>A0AAD4NJX0</accession>
<organism evidence="8 9">
    <name type="scientific">Ditylenchus destructor</name>
    <dbReference type="NCBI Taxonomy" id="166010"/>
    <lineage>
        <taxon>Eukaryota</taxon>
        <taxon>Metazoa</taxon>
        <taxon>Ecdysozoa</taxon>
        <taxon>Nematoda</taxon>
        <taxon>Chromadorea</taxon>
        <taxon>Rhabditida</taxon>
        <taxon>Tylenchina</taxon>
        <taxon>Tylenchomorpha</taxon>
        <taxon>Sphaerularioidea</taxon>
        <taxon>Anguinidae</taxon>
        <taxon>Anguininae</taxon>
        <taxon>Ditylenchus</taxon>
    </lineage>
</organism>
<keyword evidence="3 7" id="KW-0812">Transmembrane</keyword>
<proteinExistence type="inferred from homology"/>
<dbReference type="GO" id="GO:0016020">
    <property type="term" value="C:membrane"/>
    <property type="evidence" value="ECO:0007669"/>
    <property type="project" value="UniProtKB-SubCell"/>
</dbReference>
<evidence type="ECO:0000256" key="5">
    <source>
        <dbReference type="ARBA" id="ARBA00023136"/>
    </source>
</evidence>
<sequence length="92" mass="10937">MYCLQWLIPVLLIPKHLVHPTFLIDQALFLWFYIIGFVLERRPCYICMLIFSAAVFFICYSDEDKCVLWPICKMDDGEMCQSAYEQNFARTP</sequence>
<comment type="similarity">
    <text evidence="2">Belongs to the BLCAP family.</text>
</comment>
<dbReference type="InterPro" id="IPR009598">
    <property type="entry name" value="BCALP"/>
</dbReference>
<evidence type="ECO:0000313" key="9">
    <source>
        <dbReference type="Proteomes" id="UP001201812"/>
    </source>
</evidence>